<proteinExistence type="inferred from homology"/>
<dbReference type="SUPFAM" id="SSF52743">
    <property type="entry name" value="Subtilisin-like"/>
    <property type="match status" value="1"/>
</dbReference>
<dbReference type="PANTHER" id="PTHR43399">
    <property type="entry name" value="SUBTILISIN-RELATED"/>
    <property type="match status" value="1"/>
</dbReference>
<dbReference type="Pfam" id="PF02225">
    <property type="entry name" value="PA"/>
    <property type="match status" value="1"/>
</dbReference>
<dbReference type="CDD" id="cd04842">
    <property type="entry name" value="Peptidases_S8_Kp43_protease"/>
    <property type="match status" value="1"/>
</dbReference>
<name>A0A7S2FB24_9CHLO</name>
<dbReference type="InterPro" id="IPR003137">
    <property type="entry name" value="PA_domain"/>
</dbReference>
<feature type="domain" description="PA" evidence="8">
    <location>
        <begin position="626"/>
        <end position="675"/>
    </location>
</feature>
<dbReference type="PANTHER" id="PTHR43399:SF5">
    <property type="entry name" value="PEPTIDASE S8 FAMILY WITH PROTEASE-ASSOCIATED DOMAIN"/>
    <property type="match status" value="1"/>
</dbReference>
<feature type="active site" description="Charge relay system" evidence="4">
    <location>
        <position position="325"/>
    </location>
</feature>
<feature type="region of interest" description="Disordered" evidence="5">
    <location>
        <begin position="596"/>
        <end position="618"/>
    </location>
</feature>
<dbReference type="InterPro" id="IPR022398">
    <property type="entry name" value="Peptidase_S8_His-AS"/>
</dbReference>
<dbReference type="InterPro" id="IPR000209">
    <property type="entry name" value="Peptidase_S8/S53_dom"/>
</dbReference>
<evidence type="ECO:0008006" key="10">
    <source>
        <dbReference type="Google" id="ProtNLM"/>
    </source>
</evidence>
<accession>A0A7S2FB24</accession>
<evidence type="ECO:0000256" key="6">
    <source>
        <dbReference type="SAM" id="Phobius"/>
    </source>
</evidence>
<dbReference type="Gene3D" id="2.60.120.380">
    <property type="match status" value="1"/>
</dbReference>
<dbReference type="InterPro" id="IPR046450">
    <property type="entry name" value="PA_dom_sf"/>
</dbReference>
<evidence type="ECO:0000259" key="7">
    <source>
        <dbReference type="Pfam" id="PF00082"/>
    </source>
</evidence>
<dbReference type="GO" id="GO:0004252">
    <property type="term" value="F:serine-type endopeptidase activity"/>
    <property type="evidence" value="ECO:0007669"/>
    <property type="project" value="UniProtKB-UniRule"/>
</dbReference>
<dbReference type="GO" id="GO:0006508">
    <property type="term" value="P:proteolysis"/>
    <property type="evidence" value="ECO:0007669"/>
    <property type="project" value="UniProtKB-KW"/>
</dbReference>
<keyword evidence="2 4" id="KW-0378">Hydrolase</keyword>
<dbReference type="Gene3D" id="3.40.50.200">
    <property type="entry name" value="Peptidase S8/S53 domain"/>
    <property type="match status" value="2"/>
</dbReference>
<dbReference type="PROSITE" id="PS51892">
    <property type="entry name" value="SUBTILASE"/>
    <property type="match status" value="1"/>
</dbReference>
<evidence type="ECO:0000256" key="1">
    <source>
        <dbReference type="ARBA" id="ARBA00022670"/>
    </source>
</evidence>
<sequence>MAAKKQWRVRRPSSSAAAVPRIQRATSTAMVGMVVVVVMMLPFLFSVVRANNNLNSSDDDSNYYNDNDAVRLRAGVVRAPPTMHLRTFATSNKQQEEEQQQQQPITTDQQQQQYVVALKPRHATSQIQRLLNDVSPASIIVSFHSPRSYIVLLPDKQTAKTLSAHPNISFVAPLAPELRVDPEVSSRSLSSTTTSSSSFRLEISAITTIPNFDDAAASRAMQLTLDNHNHAFCKASTTDDTYLLSVNCTSDDFNRVDDYINKIALLLSTEFPSFIAWIALEPALHVANLKSASIMQSGGQSTTQNSFPIWKRNLRGQNEIVGVGDTGLDVDSCYFRDPYGNAVGRNHSKVLSYRGVADYRDDSGHGTHVAGSLCGSAGTNGRPADSMYDGMAPMTQVVFTDLGISDSVAIVAPPGGMAGHYRYSYDRGARINSDSWGSESPYYTTQSANVDRFAWENLDFLPILASGNDGEYARGIAAPATAKNGLTIGATLGAEGSKPRSEGDAFLLSVDAPDSIKGETIRVLKGTFGKSLVSGTVYTVAFADPVDACVADALSVRAEDARGSRLERVQSPRTPMFGDWERILDMLYGGSRRLQPESLQQQQEKEMDDRPKVVKSAKSSSPLDKETLLVVQRGGCYFSDKVKAAQSAGAGAVLVYNNQDTGFFKMHYASADDVNKDQLDSVTSIAGSKYTGYRLQEWQEKADEVGSSLRLRVVGPARPPKQRFDNIAEFSSFGPTIDGRLKPDLVAPGERIRSASSDIYGICSTSILSGTSMAAPLVAGSAVLVRQYFRDGFYPSGKQNAANSRLPSSALIKAVLLNGATNMEGFTADSGLPLERAPSSRQGFGRVMLGNSLVFDDDKRNMFVYDYLTERDAHVVDDEEHSFCVHVPEEAGSVDPISITLAWTDYPASSTASEEEPLLVNDLDLDVTVPSGERPADIGGLSEWPDRKNNVERLKIATPSPGKNYVVKVKGHAVRLFRSYSRAIGQPYALVIVGPSIQVRRLADGTTSCGDEEDDDEKKKEEAAVARTSTKSMGASNAVAQRGRRRGDNDGDLFAWPSTCECSSSGYSAGGSRVPVRGCAMHSDDVQRKYCYTRGPCTACIATATNGNNNKRDCGTSSLLYSGAYWRYCTTDD</sequence>
<keyword evidence="3 4" id="KW-0720">Serine protease</keyword>
<gene>
    <name evidence="9" type="ORF">PPRO1471_LOCUS5844</name>
</gene>
<feature type="active site" description="Charge relay system" evidence="4">
    <location>
        <position position="365"/>
    </location>
</feature>
<keyword evidence="6" id="KW-1133">Transmembrane helix</keyword>
<dbReference type="InterPro" id="IPR051048">
    <property type="entry name" value="Peptidase_S8/S53_subtilisin"/>
</dbReference>
<dbReference type="InterPro" id="IPR023828">
    <property type="entry name" value="Peptidase_S8_Ser-AS"/>
</dbReference>
<dbReference type="PROSITE" id="PS00137">
    <property type="entry name" value="SUBTILASE_HIS"/>
    <property type="match status" value="1"/>
</dbReference>
<dbReference type="InterPro" id="IPR036852">
    <property type="entry name" value="Peptidase_S8/S53_dom_sf"/>
</dbReference>
<organism evidence="9">
    <name type="scientific">Pycnococcus provasolii</name>
    <dbReference type="NCBI Taxonomy" id="41880"/>
    <lineage>
        <taxon>Eukaryota</taxon>
        <taxon>Viridiplantae</taxon>
        <taxon>Chlorophyta</taxon>
        <taxon>Pseudoscourfieldiophyceae</taxon>
        <taxon>Pseudoscourfieldiales</taxon>
        <taxon>Pycnococcaceae</taxon>
        <taxon>Pycnococcus</taxon>
    </lineage>
</organism>
<feature type="region of interest" description="Disordered" evidence="5">
    <location>
        <begin position="1004"/>
        <end position="1049"/>
    </location>
</feature>
<keyword evidence="6" id="KW-0812">Transmembrane</keyword>
<feature type="domain" description="Peptidase S8/S53" evidence="7">
    <location>
        <begin position="316"/>
        <end position="828"/>
    </location>
</feature>
<evidence type="ECO:0000256" key="2">
    <source>
        <dbReference type="ARBA" id="ARBA00022801"/>
    </source>
</evidence>
<reference evidence="9" key="1">
    <citation type="submission" date="2021-01" db="EMBL/GenBank/DDBJ databases">
        <authorList>
            <person name="Corre E."/>
            <person name="Pelletier E."/>
            <person name="Niang G."/>
            <person name="Scheremetjew M."/>
            <person name="Finn R."/>
            <person name="Kale V."/>
            <person name="Holt S."/>
            <person name="Cochrane G."/>
            <person name="Meng A."/>
            <person name="Brown T."/>
            <person name="Cohen L."/>
        </authorList>
    </citation>
    <scope>NUCLEOTIDE SEQUENCE</scope>
    <source>
        <strain evidence="9">RCC733</strain>
    </source>
</reference>
<evidence type="ECO:0000256" key="3">
    <source>
        <dbReference type="ARBA" id="ARBA00022825"/>
    </source>
</evidence>
<dbReference type="InterPro" id="IPR034058">
    <property type="entry name" value="TagA/B/C/D_pept_dom"/>
</dbReference>
<keyword evidence="1 4" id="KW-0645">Protease</keyword>
<evidence type="ECO:0000259" key="8">
    <source>
        <dbReference type="Pfam" id="PF02225"/>
    </source>
</evidence>
<feature type="compositionally biased region" description="Basic and acidic residues" evidence="5">
    <location>
        <begin position="603"/>
        <end position="612"/>
    </location>
</feature>
<evidence type="ECO:0000256" key="4">
    <source>
        <dbReference type="PROSITE-ProRule" id="PRU01240"/>
    </source>
</evidence>
<dbReference type="EMBL" id="HBGR01008806">
    <property type="protein sequence ID" value="CAD9383699.1"/>
    <property type="molecule type" value="Transcribed_RNA"/>
</dbReference>
<feature type="compositionally biased region" description="Polar residues" evidence="5">
    <location>
        <begin position="1027"/>
        <end position="1039"/>
    </location>
</feature>
<dbReference type="PROSITE" id="PS00138">
    <property type="entry name" value="SUBTILASE_SER"/>
    <property type="match status" value="1"/>
</dbReference>
<feature type="active site" description="Charge relay system" evidence="4">
    <location>
        <position position="772"/>
    </location>
</feature>
<comment type="similarity">
    <text evidence="4">Belongs to the peptidase S8 family.</text>
</comment>
<dbReference type="AlphaFoldDB" id="A0A7S2FB24"/>
<dbReference type="SUPFAM" id="SSF52025">
    <property type="entry name" value="PA domain"/>
    <property type="match status" value="1"/>
</dbReference>
<feature type="transmembrane region" description="Helical" evidence="6">
    <location>
        <begin position="29"/>
        <end position="48"/>
    </location>
</feature>
<dbReference type="Pfam" id="PF00082">
    <property type="entry name" value="Peptidase_S8"/>
    <property type="match status" value="1"/>
</dbReference>
<protein>
    <recommendedName>
        <fullName evidence="10">Subtilisin</fullName>
    </recommendedName>
</protein>
<keyword evidence="6" id="KW-0472">Membrane</keyword>
<evidence type="ECO:0000313" key="9">
    <source>
        <dbReference type="EMBL" id="CAD9383699.1"/>
    </source>
</evidence>
<evidence type="ECO:0000256" key="5">
    <source>
        <dbReference type="SAM" id="MobiDB-lite"/>
    </source>
</evidence>